<evidence type="ECO:0000256" key="6">
    <source>
        <dbReference type="ARBA" id="ARBA00022737"/>
    </source>
</evidence>
<evidence type="ECO:0000256" key="8">
    <source>
        <dbReference type="ARBA" id="ARBA00023209"/>
    </source>
</evidence>
<dbReference type="EC" id="2.7.8.5" evidence="11"/>
<dbReference type="PROSITE" id="PS50035">
    <property type="entry name" value="PLD"/>
    <property type="match status" value="1"/>
</dbReference>
<dbReference type="PANTHER" id="PTHR12586:SF1">
    <property type="entry name" value="CDP-DIACYLGLYCEROL--GLYCEROL-3-PHOSPHATE 3-PHOSPHATIDYLTRANSFERASE, MITOCHONDRIAL"/>
    <property type="match status" value="1"/>
</dbReference>
<comment type="pathway">
    <text evidence="2 11">Phospholipid metabolism; phosphatidylglycerol biosynthesis; phosphatidylglycerol from CDP-diacylglycerol: step 1/2.</text>
</comment>
<keyword evidence="11" id="KW-0496">Mitochondrion</keyword>
<dbReference type="InterPro" id="IPR016270">
    <property type="entry name" value="PGS1"/>
</dbReference>
<dbReference type="GO" id="GO:0008444">
    <property type="term" value="F:CDP-diacylglycerol-glycerol-3-phosphate 3-phosphatidyltransferase activity"/>
    <property type="evidence" value="ECO:0007669"/>
    <property type="project" value="UniProtKB-EC"/>
</dbReference>
<keyword evidence="9 11" id="KW-1208">Phospholipid metabolism</keyword>
<gene>
    <name evidence="13" type="ORF">O3P69_005560</name>
</gene>
<protein>
    <recommendedName>
        <fullName evidence="11">CDP-diacylglycerol--glycerol-3-phosphate 3-phosphatidyltransferase</fullName>
        <ecNumber evidence="11">2.7.8.5</ecNumber>
    </recommendedName>
</protein>
<evidence type="ECO:0000256" key="2">
    <source>
        <dbReference type="ARBA" id="ARBA00005042"/>
    </source>
</evidence>
<keyword evidence="5 11" id="KW-0808">Transferase</keyword>
<reference evidence="13 14" key="1">
    <citation type="submission" date="2023-03" db="EMBL/GenBank/DDBJ databases">
        <title>High-quality genome of Scylla paramamosain provides insights in environmental adaptation.</title>
        <authorList>
            <person name="Zhang L."/>
        </authorList>
    </citation>
    <scope>NUCLEOTIDE SEQUENCE [LARGE SCALE GENOMIC DNA]</scope>
    <source>
        <strain evidence="13">LZ_2023a</strain>
        <tissue evidence="13">Muscle</tissue>
    </source>
</reference>
<evidence type="ECO:0000256" key="7">
    <source>
        <dbReference type="ARBA" id="ARBA00023098"/>
    </source>
</evidence>
<dbReference type="GO" id="GO:0005524">
    <property type="term" value="F:ATP binding"/>
    <property type="evidence" value="ECO:0007669"/>
    <property type="project" value="UniProtKB-KW"/>
</dbReference>
<comment type="catalytic activity">
    <reaction evidence="10 11">
        <text>a CDP-1,2-diacyl-sn-glycerol + sn-glycerol 3-phosphate = a 1,2-diacyl-sn-glycero-3-phospho-(1'-sn-glycero-3'-phosphate) + CMP + H(+)</text>
        <dbReference type="Rhea" id="RHEA:12593"/>
        <dbReference type="ChEBI" id="CHEBI:15378"/>
        <dbReference type="ChEBI" id="CHEBI:57597"/>
        <dbReference type="ChEBI" id="CHEBI:58332"/>
        <dbReference type="ChEBI" id="CHEBI:60110"/>
        <dbReference type="ChEBI" id="CHEBI:60377"/>
        <dbReference type="EC" id="2.7.8.5"/>
    </reaction>
</comment>
<dbReference type="CDD" id="cd09137">
    <property type="entry name" value="PLDc_PGS1_euk_2"/>
    <property type="match status" value="1"/>
</dbReference>
<proteinExistence type="inferred from homology"/>
<dbReference type="AlphaFoldDB" id="A0AAW0U631"/>
<keyword evidence="7 11" id="KW-0443">Lipid metabolism</keyword>
<dbReference type="CDD" id="cd09135">
    <property type="entry name" value="PLDc_PGS1_euk_1"/>
    <property type="match status" value="1"/>
</dbReference>
<evidence type="ECO:0000256" key="4">
    <source>
        <dbReference type="ARBA" id="ARBA00022516"/>
    </source>
</evidence>
<sequence>MTRSCILTRCVVPRARQTLCFLWHHRAASSAVVAAASAAETSAMTPAAGDLPAATPSPILPRSFHWLYQHCPAFPISGSKVRVIVDPREFYQELLDKAGAARERISISSLYLGTGKLEEKLVSVVGQRVAAVDGLKVHWLLDHTRGSRGHHSSRSMLRPLLAQYPHSCSVSLYHTPHLRGLLRRLIPQRWNETIGLQHMKLYVFDDSLLISGANLSNDYFTNRQDRYMVFEDCPALAAFYHNLIATVSRFCPQLATDDSTSMPAGTSVHPYLGDLEEYCGTMREAVLRLWRAECDRNPERLRHMESTGDTSASSSSSSLDTLVFPTLQMGPFGITNDGYVTKRFLSSAEEGSHIHLASGYFNLTEEYMKCVLGQSRASYSILMAHPEANGFLGARGFAGAIPAAYTQLAKLFFRRVTSGSQEHRISLHEYRRKGWTFHAKGLWYARPGHTWPALTMVGSPNFGWRSVQRDLETQVVVVTQNTALREALHRNTAASMTAALRLPMARSPPLGRYVPLWVRCVMPIIKAFF</sequence>
<evidence type="ECO:0000256" key="3">
    <source>
        <dbReference type="ARBA" id="ARBA00010682"/>
    </source>
</evidence>
<dbReference type="Gene3D" id="3.30.870.10">
    <property type="entry name" value="Endonuclease Chain A"/>
    <property type="match status" value="2"/>
</dbReference>
<dbReference type="SMART" id="SM00155">
    <property type="entry name" value="PLDc"/>
    <property type="match status" value="2"/>
</dbReference>
<keyword evidence="14" id="KW-1185">Reference proteome</keyword>
<dbReference type="GO" id="GO:0005739">
    <property type="term" value="C:mitochondrion"/>
    <property type="evidence" value="ECO:0007669"/>
    <property type="project" value="UniProtKB-SubCell"/>
</dbReference>
<keyword evidence="4 11" id="KW-0444">Lipid biosynthesis</keyword>
<comment type="function">
    <text evidence="1 11">Functions in the biosynthesis of the anionic phospholipids phosphatidylglycerol and cardiolipin.</text>
</comment>
<dbReference type="GO" id="GO:0032049">
    <property type="term" value="P:cardiolipin biosynthetic process"/>
    <property type="evidence" value="ECO:0007669"/>
    <property type="project" value="InterPro"/>
</dbReference>
<keyword evidence="11" id="KW-0067">ATP-binding</keyword>
<organism evidence="13 14">
    <name type="scientific">Scylla paramamosain</name>
    <name type="common">Mud crab</name>
    <dbReference type="NCBI Taxonomy" id="85552"/>
    <lineage>
        <taxon>Eukaryota</taxon>
        <taxon>Metazoa</taxon>
        <taxon>Ecdysozoa</taxon>
        <taxon>Arthropoda</taxon>
        <taxon>Crustacea</taxon>
        <taxon>Multicrustacea</taxon>
        <taxon>Malacostraca</taxon>
        <taxon>Eumalacostraca</taxon>
        <taxon>Eucarida</taxon>
        <taxon>Decapoda</taxon>
        <taxon>Pleocyemata</taxon>
        <taxon>Brachyura</taxon>
        <taxon>Eubrachyura</taxon>
        <taxon>Portunoidea</taxon>
        <taxon>Portunidae</taxon>
        <taxon>Portuninae</taxon>
        <taxon>Scylla</taxon>
    </lineage>
</organism>
<evidence type="ECO:0000259" key="12">
    <source>
        <dbReference type="PROSITE" id="PS50035"/>
    </source>
</evidence>
<evidence type="ECO:0000256" key="1">
    <source>
        <dbReference type="ARBA" id="ARBA00003537"/>
    </source>
</evidence>
<dbReference type="Proteomes" id="UP001487740">
    <property type="component" value="Unassembled WGS sequence"/>
</dbReference>
<evidence type="ECO:0000256" key="11">
    <source>
        <dbReference type="RuleBase" id="RU365024"/>
    </source>
</evidence>
<accession>A0AAW0U631</accession>
<comment type="similarity">
    <text evidence="3 11">Belongs to the CDP-alcohol phosphatidyltransferase class-II family.</text>
</comment>
<comment type="subcellular location">
    <subcellularLocation>
        <location evidence="11">Mitochondrion</location>
    </subcellularLocation>
</comment>
<name>A0AAW0U631_SCYPA</name>
<keyword evidence="6" id="KW-0677">Repeat</keyword>
<comment type="caution">
    <text evidence="13">The sequence shown here is derived from an EMBL/GenBank/DDBJ whole genome shotgun (WGS) entry which is preliminary data.</text>
</comment>
<evidence type="ECO:0000256" key="5">
    <source>
        <dbReference type="ARBA" id="ARBA00022679"/>
    </source>
</evidence>
<evidence type="ECO:0000313" key="14">
    <source>
        <dbReference type="Proteomes" id="UP001487740"/>
    </source>
</evidence>
<dbReference type="SUPFAM" id="SSF56024">
    <property type="entry name" value="Phospholipase D/nuclease"/>
    <property type="match status" value="1"/>
</dbReference>
<evidence type="ECO:0000256" key="9">
    <source>
        <dbReference type="ARBA" id="ARBA00023264"/>
    </source>
</evidence>
<keyword evidence="8 11" id="KW-0594">Phospholipid biosynthesis</keyword>
<keyword evidence="11" id="KW-0547">Nucleotide-binding</keyword>
<dbReference type="PANTHER" id="PTHR12586">
    <property type="entry name" value="CDP-DIACYLGLYCEROL--SERINE O-PHOSPHATIDYLTRANSFERASE"/>
    <property type="match status" value="1"/>
</dbReference>
<evidence type="ECO:0000313" key="13">
    <source>
        <dbReference type="EMBL" id="KAK8395534.1"/>
    </source>
</evidence>
<evidence type="ECO:0000256" key="10">
    <source>
        <dbReference type="ARBA" id="ARBA00048586"/>
    </source>
</evidence>
<dbReference type="EMBL" id="JARAKH010000017">
    <property type="protein sequence ID" value="KAK8395534.1"/>
    <property type="molecule type" value="Genomic_DNA"/>
</dbReference>
<dbReference type="InterPro" id="IPR001736">
    <property type="entry name" value="PLipase_D/transphosphatidylase"/>
</dbReference>
<feature type="domain" description="PLD phosphodiesterase" evidence="12">
    <location>
        <begin position="193"/>
        <end position="219"/>
    </location>
</feature>